<dbReference type="GO" id="GO:0006354">
    <property type="term" value="P:DNA-templated transcription elongation"/>
    <property type="evidence" value="ECO:0007669"/>
    <property type="project" value="InterPro"/>
</dbReference>
<evidence type="ECO:0000256" key="3">
    <source>
        <dbReference type="ARBA" id="ARBA00023163"/>
    </source>
</evidence>
<dbReference type="RefSeq" id="WP_122205093.1">
    <property type="nucleotide sequence ID" value="NZ_QSII01000040.1"/>
</dbReference>
<feature type="domain" description="NusG-like N-terminal" evidence="4">
    <location>
        <begin position="7"/>
        <end position="99"/>
    </location>
</feature>
<evidence type="ECO:0000313" key="6">
    <source>
        <dbReference type="Proteomes" id="UP000286260"/>
    </source>
</evidence>
<evidence type="ECO:0000313" key="5">
    <source>
        <dbReference type="EMBL" id="RHC79096.1"/>
    </source>
</evidence>
<reference evidence="5 6" key="1">
    <citation type="submission" date="2018-08" db="EMBL/GenBank/DDBJ databases">
        <title>A genome reference for cultivated species of the human gut microbiota.</title>
        <authorList>
            <person name="Zou Y."/>
            <person name="Xue W."/>
            <person name="Luo G."/>
        </authorList>
    </citation>
    <scope>NUCLEOTIDE SEQUENCE [LARGE SCALE GENOMIC DNA]</scope>
    <source>
        <strain evidence="5 6">AM34-17</strain>
    </source>
</reference>
<dbReference type="Gene3D" id="3.30.70.940">
    <property type="entry name" value="NusG, N-terminal domain"/>
    <property type="match status" value="1"/>
</dbReference>
<keyword evidence="3" id="KW-0804">Transcription</keyword>
<keyword evidence="1" id="KW-0889">Transcription antitermination</keyword>
<dbReference type="SUPFAM" id="SSF82679">
    <property type="entry name" value="N-utilization substance G protein NusG, N-terminal domain"/>
    <property type="match status" value="1"/>
</dbReference>
<evidence type="ECO:0000259" key="4">
    <source>
        <dbReference type="Pfam" id="PF02357"/>
    </source>
</evidence>
<dbReference type="CDD" id="cd09895">
    <property type="entry name" value="NGN_SP_UpxY"/>
    <property type="match status" value="1"/>
</dbReference>
<proteinExistence type="predicted"/>
<dbReference type="InterPro" id="IPR043425">
    <property type="entry name" value="NusG-like"/>
</dbReference>
<keyword evidence="2" id="KW-0805">Transcription regulation</keyword>
<name>A0A414BS05_9BACT</name>
<dbReference type="EMBL" id="QSII01000040">
    <property type="protein sequence ID" value="RHC79096.1"/>
    <property type="molecule type" value="Genomic_DNA"/>
</dbReference>
<dbReference type="InterPro" id="IPR006645">
    <property type="entry name" value="NGN-like_dom"/>
</dbReference>
<protein>
    <submittedName>
        <fullName evidence="5">UpxY family transcription antiterminator</fullName>
    </submittedName>
</protein>
<dbReference type="Pfam" id="PF02357">
    <property type="entry name" value="NusG"/>
    <property type="match status" value="1"/>
</dbReference>
<dbReference type="PANTHER" id="PTHR30265:SF4">
    <property type="entry name" value="KOW MOTIF FAMILY PROTEIN, EXPRESSED"/>
    <property type="match status" value="1"/>
</dbReference>
<dbReference type="PANTHER" id="PTHR30265">
    <property type="entry name" value="RHO-INTERACTING TRANSCRIPTION TERMINATION FACTOR NUSG"/>
    <property type="match status" value="1"/>
</dbReference>
<dbReference type="NCBIfam" id="NF033644">
    <property type="entry name" value="antiterm_UpxY"/>
    <property type="match status" value="1"/>
</dbReference>
<dbReference type="Proteomes" id="UP000286260">
    <property type="component" value="Unassembled WGS sequence"/>
</dbReference>
<dbReference type="AlphaFoldDB" id="A0A414BS05"/>
<dbReference type="InterPro" id="IPR036735">
    <property type="entry name" value="NGN_dom_sf"/>
</dbReference>
<dbReference type="GO" id="GO:0031564">
    <property type="term" value="P:transcription antitermination"/>
    <property type="evidence" value="ECO:0007669"/>
    <property type="project" value="UniProtKB-KW"/>
</dbReference>
<evidence type="ECO:0000256" key="1">
    <source>
        <dbReference type="ARBA" id="ARBA00022814"/>
    </source>
</evidence>
<evidence type="ECO:0000256" key="2">
    <source>
        <dbReference type="ARBA" id="ARBA00023015"/>
    </source>
</evidence>
<comment type="caution">
    <text evidence="5">The sequence shown here is derived from an EMBL/GenBank/DDBJ whole genome shotgun (WGS) entry which is preliminary data.</text>
</comment>
<accession>A0A414BS05</accession>
<gene>
    <name evidence="5" type="ORF">DW828_19050</name>
</gene>
<sequence>MEQIRKKSWYVFYTCPRAEKKVNEYLLSIGYETFLPLRKELKIWKNRQRKFIETPLFSNYIFINTFQSEIFNINKIRGICRCVTCAKKPVSISDNDIMSLKIMQEMDVMAVENKDFILGDRIRIINGVLCGYEGVLIKVKGLNKFAINIECINLTAIVDVDVSNIQKIKY</sequence>
<organism evidence="5 6">
    <name type="scientific">Parabacteroides merdae</name>
    <dbReference type="NCBI Taxonomy" id="46503"/>
    <lineage>
        <taxon>Bacteria</taxon>
        <taxon>Pseudomonadati</taxon>
        <taxon>Bacteroidota</taxon>
        <taxon>Bacteroidia</taxon>
        <taxon>Bacteroidales</taxon>
        <taxon>Tannerellaceae</taxon>
        <taxon>Parabacteroides</taxon>
    </lineage>
</organism>